<dbReference type="GO" id="GO:0052689">
    <property type="term" value="F:carboxylic ester hydrolase activity"/>
    <property type="evidence" value="ECO:0007669"/>
    <property type="project" value="TreeGrafter"/>
</dbReference>
<evidence type="ECO:0000259" key="1">
    <source>
        <dbReference type="Pfam" id="PF00561"/>
    </source>
</evidence>
<protein>
    <recommendedName>
        <fullName evidence="1">AB hydrolase-1 domain-containing protein</fullName>
    </recommendedName>
</protein>
<accession>A0A1C6RGI6</accession>
<dbReference type="SUPFAM" id="SSF53474">
    <property type="entry name" value="alpha/beta-Hydrolases"/>
    <property type="match status" value="1"/>
</dbReference>
<reference evidence="3" key="1">
    <citation type="submission" date="2016-06" db="EMBL/GenBank/DDBJ databases">
        <authorList>
            <person name="Varghese N."/>
            <person name="Submissions Spin"/>
        </authorList>
    </citation>
    <scope>NUCLEOTIDE SEQUENCE [LARGE SCALE GENOMIC DNA]</scope>
    <source>
        <strain evidence="3">DSM 45431</strain>
    </source>
</reference>
<dbReference type="AlphaFoldDB" id="A0A1C6RGI6"/>
<evidence type="ECO:0000313" key="3">
    <source>
        <dbReference type="Proteomes" id="UP000199413"/>
    </source>
</evidence>
<dbReference type="STRING" id="568872.GA0070624_0978"/>
<name>A0A1C6RGI6_9ACTN</name>
<feature type="domain" description="AB hydrolase-1" evidence="1">
    <location>
        <begin position="58"/>
        <end position="301"/>
    </location>
</feature>
<dbReference type="PANTHER" id="PTHR43265">
    <property type="entry name" value="ESTERASE ESTD"/>
    <property type="match status" value="1"/>
</dbReference>
<dbReference type="Proteomes" id="UP000199413">
    <property type="component" value="Unassembled WGS sequence"/>
</dbReference>
<dbReference type="PANTHER" id="PTHR43265:SF1">
    <property type="entry name" value="ESTERASE ESTD"/>
    <property type="match status" value="1"/>
</dbReference>
<keyword evidence="3" id="KW-1185">Reference proteome</keyword>
<dbReference type="Pfam" id="PF00561">
    <property type="entry name" value="Abhydrolase_1"/>
    <property type="match status" value="1"/>
</dbReference>
<proteinExistence type="predicted"/>
<gene>
    <name evidence="2" type="ORF">GA0070624_0978</name>
</gene>
<dbReference type="OrthoDB" id="128799at2"/>
<dbReference type="PRINTS" id="PR00111">
    <property type="entry name" value="ABHYDROLASE"/>
</dbReference>
<dbReference type="InterPro" id="IPR053145">
    <property type="entry name" value="AB_hydrolase_Est10"/>
</dbReference>
<evidence type="ECO:0000313" key="2">
    <source>
        <dbReference type="EMBL" id="SCL16285.1"/>
    </source>
</evidence>
<dbReference type="EMBL" id="FMHV01000002">
    <property type="protein sequence ID" value="SCL16285.1"/>
    <property type="molecule type" value="Genomic_DNA"/>
</dbReference>
<sequence>MLPAGYDSDHPAVTGVDDARYVEGVLFEPVVAELSFEHNDNELVGDLVRPPWPGPYPAVVFVEGSGPGGRRQGSWPTRLAAAGFASLAYDKPGSGASTGDWTRQTIADRAEETVAAVRALKSRDEVLPDAVALIGGSQGGWVAQLAASGEETVAAVVSVSGPGVTVLAQEEYRLRHQLRAEGFTSTDIREALALLREQVQRVRSGDDPVRVHAAQARWHDAPWYPMLAGTTPQSIAFLAGIADYDPAPALAALSCPLLAIFGADDLLVPVEDSARAITNTLKKAHHTDHEIVVFPHADHNIRIYCGEGTPRISHGHYKPAERAPGFDELVVTWLQRRLRFGPPVA</sequence>
<dbReference type="InterPro" id="IPR029058">
    <property type="entry name" value="AB_hydrolase_fold"/>
</dbReference>
<dbReference type="InterPro" id="IPR000073">
    <property type="entry name" value="AB_hydrolase_1"/>
</dbReference>
<organism evidence="2 3">
    <name type="scientific">Micromonospora rhizosphaerae</name>
    <dbReference type="NCBI Taxonomy" id="568872"/>
    <lineage>
        <taxon>Bacteria</taxon>
        <taxon>Bacillati</taxon>
        <taxon>Actinomycetota</taxon>
        <taxon>Actinomycetes</taxon>
        <taxon>Micromonosporales</taxon>
        <taxon>Micromonosporaceae</taxon>
        <taxon>Micromonospora</taxon>
    </lineage>
</organism>
<dbReference type="Gene3D" id="3.40.50.1820">
    <property type="entry name" value="alpha/beta hydrolase"/>
    <property type="match status" value="1"/>
</dbReference>